<dbReference type="SMART" id="SM00015">
    <property type="entry name" value="IQ"/>
    <property type="match status" value="5"/>
</dbReference>
<feature type="repeat" description="RCC1" evidence="8">
    <location>
        <begin position="1324"/>
        <end position="1372"/>
    </location>
</feature>
<dbReference type="Gene3D" id="3.40.850.10">
    <property type="entry name" value="Kinesin motor domain"/>
    <property type="match status" value="1"/>
</dbReference>
<keyword evidence="10" id="KW-0175">Coiled coil</keyword>
<dbReference type="SUPFAM" id="SSF52540">
    <property type="entry name" value="P-loop containing nucleoside triphosphate hydrolases"/>
    <property type="match status" value="1"/>
</dbReference>
<dbReference type="GO" id="GO:0000146">
    <property type="term" value="F:microfilament motor activity"/>
    <property type="evidence" value="ECO:0007669"/>
    <property type="project" value="TreeGrafter"/>
</dbReference>
<dbReference type="GO" id="GO:0016459">
    <property type="term" value="C:myosin complex"/>
    <property type="evidence" value="ECO:0007669"/>
    <property type="project" value="UniProtKB-KW"/>
</dbReference>
<dbReference type="EMBL" id="BPLF01000002">
    <property type="protein sequence ID" value="GIX62412.1"/>
    <property type="molecule type" value="Genomic_DNA"/>
</dbReference>
<dbReference type="Proteomes" id="UP001497744">
    <property type="component" value="Unassembled WGS sequence"/>
</dbReference>
<feature type="region of interest" description="Disordered" evidence="11">
    <location>
        <begin position="1"/>
        <end position="23"/>
    </location>
</feature>
<dbReference type="GO" id="GO:0005737">
    <property type="term" value="C:cytoplasm"/>
    <property type="evidence" value="ECO:0007669"/>
    <property type="project" value="TreeGrafter"/>
</dbReference>
<dbReference type="PROSITE" id="PS50012">
    <property type="entry name" value="RCC1_3"/>
    <property type="match status" value="2"/>
</dbReference>
<name>A0AAV4LRZ0_BABCB</name>
<dbReference type="InterPro" id="IPR036961">
    <property type="entry name" value="Kinesin_motor_dom_sf"/>
</dbReference>
<dbReference type="Gene3D" id="1.20.58.530">
    <property type="match status" value="1"/>
</dbReference>
<dbReference type="PROSITE" id="PS50096">
    <property type="entry name" value="IQ"/>
    <property type="match status" value="2"/>
</dbReference>
<evidence type="ECO:0000256" key="6">
    <source>
        <dbReference type="ARBA" id="ARBA00056291"/>
    </source>
</evidence>
<dbReference type="FunFam" id="1.10.10.820:FF:000001">
    <property type="entry name" value="Myosin heavy chain"/>
    <property type="match status" value="1"/>
</dbReference>
<keyword evidence="5 9" id="KW-0009">Actin-binding</keyword>
<reference evidence="13 14" key="1">
    <citation type="submission" date="2021-06" db="EMBL/GenBank/DDBJ databases">
        <title>Genome sequence of Babesia caballi.</title>
        <authorList>
            <person name="Yamagishi J."/>
            <person name="Kidaka T."/>
            <person name="Ochi A."/>
        </authorList>
    </citation>
    <scope>NUCLEOTIDE SEQUENCE [LARGE SCALE GENOMIC DNA]</scope>
    <source>
        <strain evidence="13">USDA-D6B2</strain>
    </source>
</reference>
<comment type="similarity">
    <text evidence="9">Belongs to the TRAFAC class myosin-kinesin ATPase superfamily. Myosin family.</text>
</comment>
<gene>
    <name evidence="13" type="ORF">BcabD6B2_18470</name>
</gene>
<dbReference type="RefSeq" id="XP_067714481.1">
    <property type="nucleotide sequence ID" value="XM_067858380.1"/>
</dbReference>
<dbReference type="InterPro" id="IPR000408">
    <property type="entry name" value="Reg_chr_condens"/>
</dbReference>
<comment type="caution">
    <text evidence="13">The sequence shown here is derived from an EMBL/GenBank/DDBJ whole genome shotgun (WGS) entry which is preliminary data.</text>
</comment>
<accession>A0AAV4LRZ0</accession>
<dbReference type="Gene3D" id="1.20.120.720">
    <property type="entry name" value="Myosin VI head, motor domain, U50 subdomain"/>
    <property type="match status" value="1"/>
</dbReference>
<evidence type="ECO:0000256" key="7">
    <source>
        <dbReference type="ARBA" id="ARBA00068456"/>
    </source>
</evidence>
<dbReference type="GO" id="GO:0007015">
    <property type="term" value="P:actin filament organization"/>
    <property type="evidence" value="ECO:0007669"/>
    <property type="project" value="TreeGrafter"/>
</dbReference>
<dbReference type="GO" id="GO:0051015">
    <property type="term" value="F:actin filament binding"/>
    <property type="evidence" value="ECO:0007669"/>
    <property type="project" value="TreeGrafter"/>
</dbReference>
<dbReference type="Gene3D" id="1.20.5.4820">
    <property type="match status" value="1"/>
</dbReference>
<sequence>MAGPDGATGPAKAKPGGKHRGDHFLRRESRVENLDYLVGQQVWIKVETDELFALATVKSFSADKVSVSYNGEQLTVPLEDCLNVDVMNAPLDTHDLVKLPHANSAVVLDILRTRFMADCIYTYAGKLLIVLNPFKLIPNLYGPAVIERYRRSDTSLGFPSDVPPHTYAVAQCAVNGLLRGDQCQSCIVSGESGAGKTETAKQLMAFFAHGPSDASDTVQQVVMGSNVILEAFGNAKTLRNNNSSRFGKFIKIRVAPEGGLKGGIICSYMLELSRIEFQSEDERNYHIFYQCLKGLSAAERQAFGFRPLEWYKFLSEGKCCDAPGIDDVQEFAAVRRELLQLFPDQAFEDFMRCIAGILLCGNIEFSEVAAMGVENAAAVANKPDFEQLCALMGFNAEQAERALTTKVVTIQGSSIASAITVPAAEVNVRALAKDLYGALFEFCIDKINSIIQFDDAAHRWIGILDIYGFEYFKRNTYEQLLINYANERLQQYFINRVFAAEVAEYDSEGIDHSSIRYTDNSGVLQVFDKANCSIFSFLEEQCLIQTGSAEKFTASCKAKIKSELFVPAQGAVCRFTVVHTATSVVYDTDEFVAKNKHKLSTPLVELLHASANSVVRACSERIPAETGNMKGKFLGSKFQSSIGALMRSLSATESHFIRCIKTNQKKQPLLVEPRNVYGQLISLSIVEAIQTIHRGFAYRATFEQFIRDNEFLNSFAQGGSSAGGADLRATISGIMRNLSIPDGEYQIGHTKVFLKKNGWMLLEKVFLQYSKASKPLSEALHSFFRVWRNRRHLESSRTAIVRIQANIRRYQAQAETLATREHAHTLIGLAVILDFILNEDPRVAAATTIQSWCRMALCRRRYRTLLAERREAERSARVARNLRRFRIAKHVVAACRLLARACEARARERAATTIAAAWRRHVAVRLLNHLRLRRITNFAATFIQKHVRGYLQRKAYRRTLGLRSHVCRIQAAFRTCLTINRLTPSIAAPLCGIRRRLRLSARLTTVQLLLRAVVSHRRLLAANAAVLSLQKYCWSRSCRDEIGRVTRAAAAIQGSWRRHRQHSIIRQERHRLLADSGRQLLERLTTQETACAHSVLERCRAAQGRRVAPVHVNIHADHRSAYPDGWSACLDKLCSPGGSRPPAITALSCGSDFTLAVFDAHEVYGFGTALAVRGDRELRPTSRQPRLLARIPLPLQVLSVKCGAEHAILHLSDGALYGWGGNAHGQCGVPSSGPLASPTLVRMPLRGGAPLRVRSVGVGALHNCAVCEGGEVLVWGSCRDLNLPSFLEDVRSPAELPPGDWLQGERAREAHCGNRVGYLLTEAGRLLSFGSAGNGQLGHEFPQRCFPRPVALPGRVISLSCGANFTLAVTEAFDVYVFGTALAVRGDRELRHAFFAPERLACDPAALRSPAVRCSAGLWESNVLTEDGLLWAWSYLLLEGGRARPILYRYSCLSGHIVRDVQTAFSPALSATLAVL</sequence>
<dbReference type="Pfam" id="PF00415">
    <property type="entry name" value="RCC1"/>
    <property type="match status" value="2"/>
</dbReference>
<keyword evidence="2 9" id="KW-0067">ATP-binding</keyword>
<feature type="binding site" evidence="9">
    <location>
        <begin position="190"/>
        <end position="197"/>
    </location>
    <ligand>
        <name>ATP</name>
        <dbReference type="ChEBI" id="CHEBI:30616"/>
    </ligand>
</feature>
<feature type="repeat" description="RCC1" evidence="8">
    <location>
        <begin position="1214"/>
        <end position="1269"/>
    </location>
</feature>
<evidence type="ECO:0000259" key="12">
    <source>
        <dbReference type="PROSITE" id="PS51456"/>
    </source>
</evidence>
<keyword evidence="1 9" id="KW-0547">Nucleotide-binding</keyword>
<feature type="coiled-coil region" evidence="10">
    <location>
        <begin position="793"/>
        <end position="820"/>
    </location>
</feature>
<dbReference type="InterPro" id="IPR000048">
    <property type="entry name" value="IQ_motif_EF-hand-BS"/>
</dbReference>
<dbReference type="PANTHER" id="PTHR13140">
    <property type="entry name" value="MYOSIN"/>
    <property type="match status" value="1"/>
</dbReference>
<dbReference type="SUPFAM" id="SSF50985">
    <property type="entry name" value="RCC1/BLIP-II"/>
    <property type="match status" value="2"/>
</dbReference>
<keyword evidence="4 9" id="KW-0505">Motor protein</keyword>
<proteinExistence type="inferred from homology"/>
<dbReference type="InterPro" id="IPR001609">
    <property type="entry name" value="Myosin_head_motor_dom-like"/>
</dbReference>
<dbReference type="Gene3D" id="2.130.10.30">
    <property type="entry name" value="Regulator of chromosome condensation 1/beta-lactamase-inhibitor protein II"/>
    <property type="match status" value="1"/>
</dbReference>
<evidence type="ECO:0000256" key="8">
    <source>
        <dbReference type="PROSITE-ProRule" id="PRU00235"/>
    </source>
</evidence>
<evidence type="ECO:0000256" key="9">
    <source>
        <dbReference type="PROSITE-ProRule" id="PRU00782"/>
    </source>
</evidence>
<dbReference type="InterPro" id="IPR009091">
    <property type="entry name" value="RCC1/BLIP-II"/>
</dbReference>
<dbReference type="PANTHER" id="PTHR13140:SF270">
    <property type="entry name" value="MYOSIN-12"/>
    <property type="match status" value="1"/>
</dbReference>
<dbReference type="Pfam" id="PF00612">
    <property type="entry name" value="IQ"/>
    <property type="match status" value="2"/>
</dbReference>
<comment type="function">
    <text evidence="6">Myosins are actin-based motor molecules with ATPase activity. Unconventional myosins serve in intracellular movements. Their highly divergent tails are presumed to bind to membranous compartments, which would be moved relative to actin filaments.</text>
</comment>
<dbReference type="SMART" id="SM00242">
    <property type="entry name" value="MYSc"/>
    <property type="match status" value="1"/>
</dbReference>
<dbReference type="InterPro" id="IPR027417">
    <property type="entry name" value="P-loop_NTPase"/>
</dbReference>
<keyword evidence="3 9" id="KW-0518">Myosin</keyword>
<dbReference type="Gene3D" id="1.20.5.190">
    <property type="match status" value="2"/>
</dbReference>
<evidence type="ECO:0000256" key="10">
    <source>
        <dbReference type="SAM" id="Coils"/>
    </source>
</evidence>
<evidence type="ECO:0000313" key="14">
    <source>
        <dbReference type="Proteomes" id="UP001497744"/>
    </source>
</evidence>
<feature type="domain" description="Myosin motor" evidence="12">
    <location>
        <begin position="91"/>
        <end position="767"/>
    </location>
</feature>
<dbReference type="PROSITE" id="PS51456">
    <property type="entry name" value="MYOSIN_MOTOR"/>
    <property type="match status" value="1"/>
</dbReference>
<dbReference type="GO" id="GO:0016020">
    <property type="term" value="C:membrane"/>
    <property type="evidence" value="ECO:0007669"/>
    <property type="project" value="TreeGrafter"/>
</dbReference>
<keyword evidence="14" id="KW-1185">Reference proteome</keyword>
<evidence type="ECO:0000256" key="2">
    <source>
        <dbReference type="ARBA" id="ARBA00022840"/>
    </source>
</evidence>
<dbReference type="Pfam" id="PF00063">
    <property type="entry name" value="Myosin_head"/>
    <property type="match status" value="1"/>
</dbReference>
<evidence type="ECO:0000256" key="4">
    <source>
        <dbReference type="ARBA" id="ARBA00023175"/>
    </source>
</evidence>
<evidence type="ECO:0000256" key="11">
    <source>
        <dbReference type="SAM" id="MobiDB-lite"/>
    </source>
</evidence>
<evidence type="ECO:0000256" key="3">
    <source>
        <dbReference type="ARBA" id="ARBA00023123"/>
    </source>
</evidence>
<protein>
    <recommendedName>
        <fullName evidence="7">Myosin-A</fullName>
    </recommendedName>
</protein>
<dbReference type="Gene3D" id="1.10.10.820">
    <property type="match status" value="1"/>
</dbReference>
<evidence type="ECO:0000313" key="13">
    <source>
        <dbReference type="EMBL" id="GIX62412.1"/>
    </source>
</evidence>
<feature type="compositionally biased region" description="Low complexity" evidence="11">
    <location>
        <begin position="1"/>
        <end position="14"/>
    </location>
</feature>
<evidence type="ECO:0000256" key="5">
    <source>
        <dbReference type="ARBA" id="ARBA00023203"/>
    </source>
</evidence>
<dbReference type="PRINTS" id="PR00193">
    <property type="entry name" value="MYOSINHEAVY"/>
</dbReference>
<feature type="region of interest" description="Actin-binding" evidence="9">
    <location>
        <begin position="642"/>
        <end position="664"/>
    </location>
</feature>
<dbReference type="GO" id="GO:0005524">
    <property type="term" value="F:ATP binding"/>
    <property type="evidence" value="ECO:0007669"/>
    <property type="project" value="UniProtKB-UniRule"/>
</dbReference>
<organism evidence="13 14">
    <name type="scientific">Babesia caballi</name>
    <dbReference type="NCBI Taxonomy" id="5871"/>
    <lineage>
        <taxon>Eukaryota</taxon>
        <taxon>Sar</taxon>
        <taxon>Alveolata</taxon>
        <taxon>Apicomplexa</taxon>
        <taxon>Aconoidasida</taxon>
        <taxon>Piroplasmida</taxon>
        <taxon>Babesiidae</taxon>
        <taxon>Babesia</taxon>
    </lineage>
</organism>
<dbReference type="GeneID" id="94193893"/>
<evidence type="ECO:0000256" key="1">
    <source>
        <dbReference type="ARBA" id="ARBA00022741"/>
    </source>
</evidence>